<dbReference type="CDD" id="cd00075">
    <property type="entry name" value="HATPase"/>
    <property type="match status" value="1"/>
</dbReference>
<feature type="chain" id="PRO_5035224751" description="histidine kinase" evidence="11">
    <location>
        <begin position="21"/>
        <end position="472"/>
    </location>
</feature>
<proteinExistence type="predicted"/>
<evidence type="ECO:0000256" key="4">
    <source>
        <dbReference type="ARBA" id="ARBA00022553"/>
    </source>
</evidence>
<comment type="catalytic activity">
    <reaction evidence="1">
        <text>ATP + protein L-histidine = ADP + protein N-phospho-L-histidine.</text>
        <dbReference type="EC" id="2.7.13.3"/>
    </reaction>
</comment>
<dbReference type="EMBL" id="BOOQ01000047">
    <property type="protein sequence ID" value="GII49926.1"/>
    <property type="molecule type" value="Genomic_DNA"/>
</dbReference>
<comment type="caution">
    <text evidence="14">The sequence shown here is derived from an EMBL/GenBank/DDBJ whole genome shotgun (WGS) entry which is preliminary data.</text>
</comment>
<dbReference type="SMART" id="SM00388">
    <property type="entry name" value="HisKA"/>
    <property type="match status" value="1"/>
</dbReference>
<comment type="subcellular location">
    <subcellularLocation>
        <location evidence="2">Cell membrane</location>
    </subcellularLocation>
</comment>
<name>A0A8J3XRY2_9ACTN</name>
<evidence type="ECO:0000313" key="15">
    <source>
        <dbReference type="Proteomes" id="UP000644610"/>
    </source>
</evidence>
<dbReference type="Gene3D" id="6.10.340.10">
    <property type="match status" value="1"/>
</dbReference>
<keyword evidence="4" id="KW-0597">Phosphoprotein</keyword>
<evidence type="ECO:0000256" key="11">
    <source>
        <dbReference type="SAM" id="SignalP"/>
    </source>
</evidence>
<keyword evidence="8" id="KW-1133">Transmembrane helix</keyword>
<dbReference type="Proteomes" id="UP000644610">
    <property type="component" value="Unassembled WGS sequence"/>
</dbReference>
<evidence type="ECO:0000256" key="1">
    <source>
        <dbReference type="ARBA" id="ARBA00000085"/>
    </source>
</evidence>
<dbReference type="InterPro" id="IPR036097">
    <property type="entry name" value="HisK_dim/P_sf"/>
</dbReference>
<evidence type="ECO:0000256" key="10">
    <source>
        <dbReference type="ARBA" id="ARBA00023136"/>
    </source>
</evidence>
<evidence type="ECO:0000256" key="7">
    <source>
        <dbReference type="ARBA" id="ARBA00022777"/>
    </source>
</evidence>
<evidence type="ECO:0000313" key="14">
    <source>
        <dbReference type="EMBL" id="GII49926.1"/>
    </source>
</evidence>
<keyword evidence="9" id="KW-0902">Two-component regulatory system</keyword>
<dbReference type="InterPro" id="IPR003661">
    <property type="entry name" value="HisK_dim/P_dom"/>
</dbReference>
<keyword evidence="6" id="KW-0812">Transmembrane</keyword>
<feature type="signal peptide" evidence="11">
    <location>
        <begin position="1"/>
        <end position="20"/>
    </location>
</feature>
<feature type="domain" description="HAMP" evidence="13">
    <location>
        <begin position="191"/>
        <end position="244"/>
    </location>
</feature>
<dbReference type="SMART" id="SM00387">
    <property type="entry name" value="HATPase_c"/>
    <property type="match status" value="1"/>
</dbReference>
<dbReference type="InterPro" id="IPR004358">
    <property type="entry name" value="Sig_transdc_His_kin-like_C"/>
</dbReference>
<dbReference type="PANTHER" id="PTHR45436:SF5">
    <property type="entry name" value="SENSOR HISTIDINE KINASE TRCS"/>
    <property type="match status" value="1"/>
</dbReference>
<dbReference type="AlphaFoldDB" id="A0A8J3XRY2"/>
<dbReference type="GO" id="GO:0000155">
    <property type="term" value="F:phosphorelay sensor kinase activity"/>
    <property type="evidence" value="ECO:0007669"/>
    <property type="project" value="InterPro"/>
</dbReference>
<dbReference type="InterPro" id="IPR036890">
    <property type="entry name" value="HATPase_C_sf"/>
</dbReference>
<evidence type="ECO:0000256" key="6">
    <source>
        <dbReference type="ARBA" id="ARBA00022692"/>
    </source>
</evidence>
<evidence type="ECO:0000259" key="13">
    <source>
        <dbReference type="PROSITE" id="PS50885"/>
    </source>
</evidence>
<sequence length="472" mass="50182">MTALITFFAVLLLVPGGVAAAAVARQRLTDMEWEHAHAQAVITAADIRAGHLTNPITPRVTGADLIQVVASDHRVVASSIGAKALPPLTDAWPTRQEPRLDVQTCGLPHVGCVRLEAVLVPSVPVKPAVNGPPSGSPGTVDTASALQGPFIVYVGERVSSPMSTGIFDTLFAIQVAGLIFLTAWATWKVTGRTLRPVGAIRAELAAINVNDLSSRVPEPVGEDEIARLARTINNTLGRLDHAQRGLEQMLEQQRQFASDASHELRTPIAGLRTQLEDAVLHFDATDLHAMLDHALGDVDRLEAIAADLLLLARLGTDAPENRVSLDLAELVEGEVSTRAGRHPTHLRLEAGTMVGVVPGQMRRALCNLLDNAQRHAKGAVSVDVRRAGDGAELIVSDDGEGIPVADRERVFLRFTRLDTARSRAHGGTGLGLAIAQEIARAHHGTLSVEDSPNGGARFVLRVPLDESSPAKS</sequence>
<dbReference type="InterPro" id="IPR003594">
    <property type="entry name" value="HATPase_dom"/>
</dbReference>
<dbReference type="Pfam" id="PF02518">
    <property type="entry name" value="HATPase_c"/>
    <property type="match status" value="1"/>
</dbReference>
<evidence type="ECO:0000256" key="3">
    <source>
        <dbReference type="ARBA" id="ARBA00012438"/>
    </source>
</evidence>
<dbReference type="SUPFAM" id="SSF55874">
    <property type="entry name" value="ATPase domain of HSP90 chaperone/DNA topoisomerase II/histidine kinase"/>
    <property type="match status" value="1"/>
</dbReference>
<accession>A0A8J3XRY2</accession>
<evidence type="ECO:0000259" key="12">
    <source>
        <dbReference type="PROSITE" id="PS50109"/>
    </source>
</evidence>
<dbReference type="PROSITE" id="PS50109">
    <property type="entry name" value="HIS_KIN"/>
    <property type="match status" value="1"/>
</dbReference>
<dbReference type="InterPro" id="IPR003660">
    <property type="entry name" value="HAMP_dom"/>
</dbReference>
<reference evidence="14" key="1">
    <citation type="submission" date="2021-01" db="EMBL/GenBank/DDBJ databases">
        <title>Whole genome shotgun sequence of Planotetraspora silvatica NBRC 100141.</title>
        <authorList>
            <person name="Komaki H."/>
            <person name="Tamura T."/>
        </authorList>
    </citation>
    <scope>NUCLEOTIDE SEQUENCE</scope>
    <source>
        <strain evidence="14">NBRC 100141</strain>
    </source>
</reference>
<gene>
    <name evidence="14" type="ORF">Psi02_63500</name>
</gene>
<dbReference type="SMART" id="SM00304">
    <property type="entry name" value="HAMP"/>
    <property type="match status" value="1"/>
</dbReference>
<dbReference type="RefSeq" id="WP_203979449.1">
    <property type="nucleotide sequence ID" value="NZ_BAAAKY010000004.1"/>
</dbReference>
<keyword evidence="11" id="KW-0732">Signal</keyword>
<dbReference type="InterPro" id="IPR050428">
    <property type="entry name" value="TCS_sensor_his_kinase"/>
</dbReference>
<dbReference type="PANTHER" id="PTHR45436">
    <property type="entry name" value="SENSOR HISTIDINE KINASE YKOH"/>
    <property type="match status" value="1"/>
</dbReference>
<protein>
    <recommendedName>
        <fullName evidence="3">histidine kinase</fullName>
        <ecNumber evidence="3">2.7.13.3</ecNumber>
    </recommendedName>
</protein>
<keyword evidence="15" id="KW-1185">Reference proteome</keyword>
<dbReference type="Gene3D" id="3.30.565.10">
    <property type="entry name" value="Histidine kinase-like ATPase, C-terminal domain"/>
    <property type="match status" value="1"/>
</dbReference>
<dbReference type="EC" id="2.7.13.3" evidence="3"/>
<keyword evidence="7" id="KW-0418">Kinase</keyword>
<evidence type="ECO:0000256" key="2">
    <source>
        <dbReference type="ARBA" id="ARBA00004236"/>
    </source>
</evidence>
<dbReference type="Pfam" id="PF00512">
    <property type="entry name" value="HisKA"/>
    <property type="match status" value="1"/>
</dbReference>
<dbReference type="SUPFAM" id="SSF47384">
    <property type="entry name" value="Homodimeric domain of signal transducing histidine kinase"/>
    <property type="match status" value="1"/>
</dbReference>
<dbReference type="Gene3D" id="1.10.287.130">
    <property type="match status" value="1"/>
</dbReference>
<keyword evidence="5" id="KW-0808">Transferase</keyword>
<evidence type="ECO:0000256" key="5">
    <source>
        <dbReference type="ARBA" id="ARBA00022679"/>
    </source>
</evidence>
<dbReference type="Pfam" id="PF00672">
    <property type="entry name" value="HAMP"/>
    <property type="match status" value="1"/>
</dbReference>
<dbReference type="CDD" id="cd06225">
    <property type="entry name" value="HAMP"/>
    <property type="match status" value="1"/>
</dbReference>
<dbReference type="InterPro" id="IPR005467">
    <property type="entry name" value="His_kinase_dom"/>
</dbReference>
<organism evidence="14 15">
    <name type="scientific">Planotetraspora silvatica</name>
    <dbReference type="NCBI Taxonomy" id="234614"/>
    <lineage>
        <taxon>Bacteria</taxon>
        <taxon>Bacillati</taxon>
        <taxon>Actinomycetota</taxon>
        <taxon>Actinomycetes</taxon>
        <taxon>Streptosporangiales</taxon>
        <taxon>Streptosporangiaceae</taxon>
        <taxon>Planotetraspora</taxon>
    </lineage>
</organism>
<keyword evidence="10" id="KW-0472">Membrane</keyword>
<dbReference type="PROSITE" id="PS50885">
    <property type="entry name" value="HAMP"/>
    <property type="match status" value="1"/>
</dbReference>
<dbReference type="GO" id="GO:0005886">
    <property type="term" value="C:plasma membrane"/>
    <property type="evidence" value="ECO:0007669"/>
    <property type="project" value="UniProtKB-SubCell"/>
</dbReference>
<evidence type="ECO:0000256" key="8">
    <source>
        <dbReference type="ARBA" id="ARBA00022989"/>
    </source>
</evidence>
<feature type="domain" description="Histidine kinase" evidence="12">
    <location>
        <begin position="259"/>
        <end position="466"/>
    </location>
</feature>
<dbReference type="PRINTS" id="PR00344">
    <property type="entry name" value="BCTRLSENSOR"/>
</dbReference>
<evidence type="ECO:0000256" key="9">
    <source>
        <dbReference type="ARBA" id="ARBA00023012"/>
    </source>
</evidence>
<dbReference type="CDD" id="cd00082">
    <property type="entry name" value="HisKA"/>
    <property type="match status" value="1"/>
</dbReference>